<dbReference type="AlphaFoldDB" id="B7J886"/>
<name>B7J886_ACIF2</name>
<dbReference type="KEGG" id="afr:AFE_1138"/>
<evidence type="ECO:0000313" key="2">
    <source>
        <dbReference type="Proteomes" id="UP000001362"/>
    </source>
</evidence>
<gene>
    <name evidence="1" type="ordered locus">AFE_1138</name>
</gene>
<dbReference type="Proteomes" id="UP000001362">
    <property type="component" value="Chromosome"/>
</dbReference>
<protein>
    <submittedName>
        <fullName evidence="1">Uncharacterized protein</fullName>
    </submittedName>
</protein>
<keyword evidence="2" id="KW-1185">Reference proteome</keyword>
<reference evidence="1 2" key="1">
    <citation type="journal article" date="2008" name="BMC Genomics">
        <title>Acidithiobacillus ferrooxidans metabolism: from genome sequence to industrial applications.</title>
        <authorList>
            <person name="Valdes J."/>
            <person name="Pedroso I."/>
            <person name="Quatrini R."/>
            <person name="Dodson R.J."/>
            <person name="Tettelin H."/>
            <person name="Blake R.II."/>
            <person name="Eisen J.A."/>
            <person name="Holmes D.S."/>
        </authorList>
    </citation>
    <scope>NUCLEOTIDE SEQUENCE [LARGE SCALE GENOMIC DNA]</scope>
    <source>
        <strain evidence="2">ATCC 23270 / DSM 14882 / CIP 104768 / NCIMB 8455</strain>
    </source>
</reference>
<evidence type="ECO:0000313" key="1">
    <source>
        <dbReference type="EMBL" id="ACK80254.1"/>
    </source>
</evidence>
<accession>B7J886</accession>
<proteinExistence type="predicted"/>
<dbReference type="HOGENOM" id="CLU_2420288_0_0_6"/>
<sequence length="91" mass="10338">MVGENTQTYPRPSPDQVLAWRPKDWCQTKDAAPHWLVVLRNNGALTIDNLERAMIWAKDEEERAEIAQALEDMRLGKKGGQLSFWSGITDA</sequence>
<dbReference type="EMBL" id="CP001219">
    <property type="protein sequence ID" value="ACK80254.1"/>
    <property type="molecule type" value="Genomic_DNA"/>
</dbReference>
<dbReference type="PaxDb" id="243159-AFE_1138"/>
<dbReference type="STRING" id="243159.AFE_1138"/>
<organism evidence="1 2">
    <name type="scientific">Acidithiobacillus ferrooxidans (strain ATCC 23270 / DSM 14882 / CIP 104768 / NCIMB 8455)</name>
    <name type="common">Ferrobacillus ferrooxidans (strain ATCC 23270)</name>
    <dbReference type="NCBI Taxonomy" id="243159"/>
    <lineage>
        <taxon>Bacteria</taxon>
        <taxon>Pseudomonadati</taxon>
        <taxon>Pseudomonadota</taxon>
        <taxon>Acidithiobacillia</taxon>
        <taxon>Acidithiobacillales</taxon>
        <taxon>Acidithiobacillaceae</taxon>
        <taxon>Acidithiobacillus</taxon>
    </lineage>
</organism>